<reference evidence="1" key="1">
    <citation type="submission" date="2020-02" db="EMBL/GenBank/DDBJ databases">
        <authorList>
            <person name="Meier V. D."/>
        </authorList>
    </citation>
    <scope>NUCLEOTIDE SEQUENCE</scope>
    <source>
        <strain evidence="1">AVDCRST_MAG02</strain>
    </source>
</reference>
<protein>
    <submittedName>
        <fullName evidence="1">Uncharacterized protein</fullName>
    </submittedName>
</protein>
<proteinExistence type="predicted"/>
<accession>A0A6J4R8E0</accession>
<dbReference type="EMBL" id="CADCVH010000072">
    <property type="protein sequence ID" value="CAA9460327.1"/>
    <property type="molecule type" value="Genomic_DNA"/>
</dbReference>
<sequence>MSKDRERPCASAQAFVYAAMIRLMARRLAPA</sequence>
<organism evidence="1">
    <name type="scientific">uncultured Rubrobacteraceae bacterium</name>
    <dbReference type="NCBI Taxonomy" id="349277"/>
    <lineage>
        <taxon>Bacteria</taxon>
        <taxon>Bacillati</taxon>
        <taxon>Actinomycetota</taxon>
        <taxon>Rubrobacteria</taxon>
        <taxon>Rubrobacterales</taxon>
        <taxon>Rubrobacteraceae</taxon>
        <taxon>environmental samples</taxon>
    </lineage>
</organism>
<name>A0A6J4R8E0_9ACTN</name>
<dbReference type="AlphaFoldDB" id="A0A6J4R8E0"/>
<evidence type="ECO:0000313" key="1">
    <source>
        <dbReference type="EMBL" id="CAA9460327.1"/>
    </source>
</evidence>
<gene>
    <name evidence="1" type="ORF">AVDCRST_MAG02-2053</name>
</gene>